<organism evidence="3 4">
    <name type="scientific">Motilibacter rhizosphaerae</name>
    <dbReference type="NCBI Taxonomy" id="598652"/>
    <lineage>
        <taxon>Bacteria</taxon>
        <taxon>Bacillati</taxon>
        <taxon>Actinomycetota</taxon>
        <taxon>Actinomycetes</taxon>
        <taxon>Motilibacterales</taxon>
        <taxon>Motilibacteraceae</taxon>
        <taxon>Motilibacter</taxon>
    </lineage>
</organism>
<keyword evidence="1" id="KW-1133">Transmembrane helix</keyword>
<keyword evidence="1" id="KW-0472">Membrane</keyword>
<feature type="transmembrane region" description="Helical" evidence="1">
    <location>
        <begin position="279"/>
        <end position="298"/>
    </location>
</feature>
<dbReference type="SUPFAM" id="SSF55073">
    <property type="entry name" value="Nucleotide cyclase"/>
    <property type="match status" value="1"/>
</dbReference>
<dbReference type="PANTHER" id="PTHR46663">
    <property type="entry name" value="DIGUANYLATE CYCLASE DGCT-RELATED"/>
    <property type="match status" value="1"/>
</dbReference>
<dbReference type="PANTHER" id="PTHR46663:SF2">
    <property type="entry name" value="GGDEF DOMAIN-CONTAINING PROTEIN"/>
    <property type="match status" value="1"/>
</dbReference>
<dbReference type="AlphaFoldDB" id="A0A4Q7NFS8"/>
<dbReference type="NCBIfam" id="TIGR00254">
    <property type="entry name" value="GGDEF"/>
    <property type="match status" value="1"/>
</dbReference>
<feature type="transmembrane region" description="Helical" evidence="1">
    <location>
        <begin position="78"/>
        <end position="96"/>
    </location>
</feature>
<dbReference type="CDD" id="cd01949">
    <property type="entry name" value="GGDEF"/>
    <property type="match status" value="1"/>
</dbReference>
<feature type="transmembrane region" description="Helical" evidence="1">
    <location>
        <begin position="242"/>
        <end position="259"/>
    </location>
</feature>
<sequence>MRGRAASSRPLPPRRSGGAGPLSLAVVLVLALAPVLYARSGGPAARLVDDLAQLLAALTATVSSARRGLHGEPRARRAWLLLALGTGLWAAGEAYWTWAEVARPGLPFPSWADAGFLLFPPAAAAGLLSWPTASLRGPARWRSLLDGLMVAGSLFVLSWATTLGAIVAGGGRPFPLAVSLAYPVWDVALLSVTLVVVMRTRERARSALALVSAGLAALAFADSAFSYLVALDRYATGSVVDAGWVGGFLLLALAAARGTIGPEVPVAGAPRVVPGSRALFAYVPAVLAVVVCATGDVRDRVDRVVDSATLLVMGVLLVRQLLVVLDNRRLLARLVTAEHELRHRAFHDGLTGLANRALLGDLLHAACDTHRAEGVPVALVYCDLDGFKVVNDELGHDAGDQAICASAERLRAVTRASDTVARVGGDEFAILLQDAASADLVAERIVAAFAQPASVAGAEVRLGASVGVAVVGPDDAPVTPSELLHRADTAMYAAKRAGKGRAVRWPVAHALP</sequence>
<dbReference type="InterPro" id="IPR052163">
    <property type="entry name" value="DGC-Regulatory_Protein"/>
</dbReference>
<name>A0A4Q7NFS8_9ACTN</name>
<evidence type="ECO:0000313" key="3">
    <source>
        <dbReference type="EMBL" id="RZS82750.1"/>
    </source>
</evidence>
<evidence type="ECO:0000256" key="1">
    <source>
        <dbReference type="SAM" id="Phobius"/>
    </source>
</evidence>
<dbReference type="PROSITE" id="PS50887">
    <property type="entry name" value="GGDEF"/>
    <property type="match status" value="1"/>
</dbReference>
<feature type="transmembrane region" description="Helical" evidence="1">
    <location>
        <begin position="147"/>
        <end position="168"/>
    </location>
</feature>
<dbReference type="SMART" id="SM00267">
    <property type="entry name" value="GGDEF"/>
    <property type="match status" value="1"/>
</dbReference>
<proteinExistence type="predicted"/>
<feature type="transmembrane region" description="Helical" evidence="1">
    <location>
        <begin position="116"/>
        <end position="135"/>
    </location>
</feature>
<protein>
    <submittedName>
        <fullName evidence="3">Diguanylate cyclase (GGDEF)-like protein</fullName>
    </submittedName>
</protein>
<gene>
    <name evidence="3" type="ORF">EV189_3145</name>
</gene>
<feature type="transmembrane region" description="Helical" evidence="1">
    <location>
        <begin position="304"/>
        <end position="325"/>
    </location>
</feature>
<dbReference type="InterPro" id="IPR043128">
    <property type="entry name" value="Rev_trsase/Diguanyl_cyclase"/>
</dbReference>
<dbReference type="EMBL" id="SGXD01000004">
    <property type="protein sequence ID" value="RZS82750.1"/>
    <property type="molecule type" value="Genomic_DNA"/>
</dbReference>
<feature type="transmembrane region" description="Helical" evidence="1">
    <location>
        <begin position="174"/>
        <end position="196"/>
    </location>
</feature>
<dbReference type="Gene3D" id="3.30.70.270">
    <property type="match status" value="1"/>
</dbReference>
<dbReference type="Proteomes" id="UP000293638">
    <property type="component" value="Unassembled WGS sequence"/>
</dbReference>
<dbReference type="Pfam" id="PF00990">
    <property type="entry name" value="GGDEF"/>
    <property type="match status" value="1"/>
</dbReference>
<reference evidence="3 4" key="1">
    <citation type="submission" date="2019-02" db="EMBL/GenBank/DDBJ databases">
        <title>Genomic Encyclopedia of Type Strains, Phase IV (KMG-IV): sequencing the most valuable type-strain genomes for metagenomic binning, comparative biology and taxonomic classification.</title>
        <authorList>
            <person name="Goeker M."/>
        </authorList>
    </citation>
    <scope>NUCLEOTIDE SEQUENCE [LARGE SCALE GENOMIC DNA]</scope>
    <source>
        <strain evidence="3 4">DSM 45622</strain>
    </source>
</reference>
<feature type="domain" description="GGDEF" evidence="2">
    <location>
        <begin position="375"/>
        <end position="507"/>
    </location>
</feature>
<feature type="transmembrane region" description="Helical" evidence="1">
    <location>
        <begin position="208"/>
        <end position="230"/>
    </location>
</feature>
<dbReference type="InterPro" id="IPR029787">
    <property type="entry name" value="Nucleotide_cyclase"/>
</dbReference>
<feature type="transmembrane region" description="Helical" evidence="1">
    <location>
        <begin position="21"/>
        <end position="39"/>
    </location>
</feature>
<dbReference type="InterPro" id="IPR000160">
    <property type="entry name" value="GGDEF_dom"/>
</dbReference>
<keyword evidence="4" id="KW-1185">Reference proteome</keyword>
<accession>A0A4Q7NFS8</accession>
<evidence type="ECO:0000259" key="2">
    <source>
        <dbReference type="PROSITE" id="PS50887"/>
    </source>
</evidence>
<comment type="caution">
    <text evidence="3">The sequence shown here is derived from an EMBL/GenBank/DDBJ whole genome shotgun (WGS) entry which is preliminary data.</text>
</comment>
<keyword evidence="1" id="KW-0812">Transmembrane</keyword>
<evidence type="ECO:0000313" key="4">
    <source>
        <dbReference type="Proteomes" id="UP000293638"/>
    </source>
</evidence>